<name>A0ABU8HKK8_9BACI</name>
<keyword evidence="1" id="KW-0812">Transmembrane</keyword>
<keyword evidence="1" id="KW-1133">Transmembrane helix</keyword>
<feature type="transmembrane region" description="Helical" evidence="1">
    <location>
        <begin position="36"/>
        <end position="56"/>
    </location>
</feature>
<reference evidence="2 3" key="1">
    <citation type="journal article" date="2018" name="J. Microbiol.">
        <title>Bacillus spongiae sp. nov., isolated from sponge of Jeju Island.</title>
        <authorList>
            <person name="Lee G.E."/>
            <person name="Im W.T."/>
            <person name="Park J.S."/>
        </authorList>
    </citation>
    <scope>NUCLEOTIDE SEQUENCE [LARGE SCALE GENOMIC DNA]</scope>
    <source>
        <strain evidence="2 3">135PIL107-10</strain>
    </source>
</reference>
<evidence type="ECO:0000313" key="3">
    <source>
        <dbReference type="Proteomes" id="UP001312865"/>
    </source>
</evidence>
<comment type="caution">
    <text evidence="2">The sequence shown here is derived from an EMBL/GenBank/DDBJ whole genome shotgun (WGS) entry which is preliminary data.</text>
</comment>
<evidence type="ECO:0000256" key="1">
    <source>
        <dbReference type="SAM" id="Phobius"/>
    </source>
</evidence>
<dbReference type="EMBL" id="JBBAXC010000034">
    <property type="protein sequence ID" value="MEI5909656.1"/>
    <property type="molecule type" value="Genomic_DNA"/>
</dbReference>
<accession>A0ABU8HKK8</accession>
<dbReference type="RefSeq" id="WP_336589099.1">
    <property type="nucleotide sequence ID" value="NZ_JBBAXC010000034.1"/>
</dbReference>
<feature type="transmembrane region" description="Helical" evidence="1">
    <location>
        <begin position="6"/>
        <end position="24"/>
    </location>
</feature>
<proteinExistence type="predicted"/>
<protein>
    <submittedName>
        <fullName evidence="2">Uncharacterized protein</fullName>
    </submittedName>
</protein>
<keyword evidence="3" id="KW-1185">Reference proteome</keyword>
<dbReference type="Proteomes" id="UP001312865">
    <property type="component" value="Unassembled WGS sequence"/>
</dbReference>
<organism evidence="2 3">
    <name type="scientific">Bacillus spongiae</name>
    <dbReference type="NCBI Taxonomy" id="2683610"/>
    <lineage>
        <taxon>Bacteria</taxon>
        <taxon>Bacillati</taxon>
        <taxon>Bacillota</taxon>
        <taxon>Bacilli</taxon>
        <taxon>Bacillales</taxon>
        <taxon>Bacillaceae</taxon>
        <taxon>Bacillus</taxon>
    </lineage>
</organism>
<sequence length="59" mass="6779">MLFFYFIVIPLLGVLWFLTFISFLKNLKNGKSIHNQTIIGAVLTFIFLFALMYSFVGGL</sequence>
<keyword evidence="1" id="KW-0472">Membrane</keyword>
<gene>
    <name evidence="2" type="ORF">WAK64_21915</name>
</gene>
<evidence type="ECO:0000313" key="2">
    <source>
        <dbReference type="EMBL" id="MEI5909656.1"/>
    </source>
</evidence>